<gene>
    <name evidence="9" type="ORF">HHL15_16605</name>
</gene>
<feature type="chain" id="PRO_5033013081" evidence="8">
    <location>
        <begin position="25"/>
        <end position="458"/>
    </location>
</feature>
<evidence type="ECO:0000256" key="8">
    <source>
        <dbReference type="SAM" id="SignalP"/>
    </source>
</evidence>
<dbReference type="EMBL" id="JABBGA010000014">
    <property type="protein sequence ID" value="NML27377.1"/>
    <property type="molecule type" value="Genomic_DNA"/>
</dbReference>
<keyword evidence="5 8" id="KW-0732">Signal</keyword>
<evidence type="ECO:0000256" key="1">
    <source>
        <dbReference type="ARBA" id="ARBA00004571"/>
    </source>
</evidence>
<protein>
    <submittedName>
        <fullName evidence="9">Aromatic hydrocarbon degradation protein</fullName>
    </submittedName>
</protein>
<reference evidence="9 10" key="1">
    <citation type="submission" date="2020-04" db="EMBL/GenBank/DDBJ databases">
        <title>Zoogloea sp. G-4-1-14 isolated from soil.</title>
        <authorList>
            <person name="Dahal R.H."/>
        </authorList>
    </citation>
    <scope>NUCLEOTIDE SEQUENCE [LARGE SCALE GENOMIC DNA]</scope>
    <source>
        <strain evidence="9 10">G-4-1-14</strain>
    </source>
</reference>
<comment type="similarity">
    <text evidence="2">Belongs to the OmpP1/FadL family.</text>
</comment>
<dbReference type="Gene3D" id="2.40.160.60">
    <property type="entry name" value="Outer membrane protein transport protein (OMPP1/FadL/TodX)"/>
    <property type="match status" value="1"/>
</dbReference>
<evidence type="ECO:0000256" key="2">
    <source>
        <dbReference type="ARBA" id="ARBA00008163"/>
    </source>
</evidence>
<organism evidence="9 10">
    <name type="scientific">Zoogloea dura</name>
    <dbReference type="NCBI Taxonomy" id="2728840"/>
    <lineage>
        <taxon>Bacteria</taxon>
        <taxon>Pseudomonadati</taxon>
        <taxon>Pseudomonadota</taxon>
        <taxon>Betaproteobacteria</taxon>
        <taxon>Rhodocyclales</taxon>
        <taxon>Zoogloeaceae</taxon>
        <taxon>Zoogloea</taxon>
    </lineage>
</organism>
<dbReference type="GO" id="GO:0009279">
    <property type="term" value="C:cell outer membrane"/>
    <property type="evidence" value="ECO:0007669"/>
    <property type="project" value="UniProtKB-SubCell"/>
</dbReference>
<keyword evidence="4" id="KW-0812">Transmembrane</keyword>
<evidence type="ECO:0000313" key="9">
    <source>
        <dbReference type="EMBL" id="NML27377.1"/>
    </source>
</evidence>
<feature type="signal peptide" evidence="8">
    <location>
        <begin position="1"/>
        <end position="24"/>
    </location>
</feature>
<dbReference type="GO" id="GO:0015483">
    <property type="term" value="F:long-chain fatty acid transporting porin activity"/>
    <property type="evidence" value="ECO:0007669"/>
    <property type="project" value="TreeGrafter"/>
</dbReference>
<sequence>MTRMKIVSAAVALACLGMAQVACATDVFRLEGFGAVSRAMGGVATAIDTGAAGMMTNPATLSLMKEGSEVMAGLDLVTTDIEVRNKATGESASSGGHSRNRGPYAAPEAAFTRRVGEWAFGVGAFAQGGLGTEYGRSSFLSRASGGLDTGLDNSSRLLVLNIPFAASFKATEKLSIGGSIDAMWQGLNLNLLLGADQVGSLIGSGRATGSLIPVLGGLPDLRGAHFSLTKNQPLASGVDAWGYTGRLGFVYKATDTTTLGAAYTSKSHLADMSGRATLTAIDGAAGQIPLAGKIRIQDFQMPATLNLGVSQRVTERLLLAADVSQVYWKSVMKDIKVAFEADSGGDLQIRLPQDYKDQTILALGGAYQVNEQLTLRAGLRYATQALRSSTLFAVIPATPRKHLSAGVGYAFSPASRLDFAWSHAFSDGMDNSSLPNTSAPMHVSHSQDNATLNYTYRF</sequence>
<evidence type="ECO:0000256" key="7">
    <source>
        <dbReference type="ARBA" id="ARBA00023237"/>
    </source>
</evidence>
<evidence type="ECO:0000256" key="5">
    <source>
        <dbReference type="ARBA" id="ARBA00022729"/>
    </source>
</evidence>
<keyword evidence="6" id="KW-0472">Membrane</keyword>
<dbReference type="PANTHER" id="PTHR35093">
    <property type="entry name" value="OUTER MEMBRANE PROTEIN NMB0088-RELATED"/>
    <property type="match status" value="1"/>
</dbReference>
<accession>A0A848G567</accession>
<dbReference type="Proteomes" id="UP000580043">
    <property type="component" value="Unassembled WGS sequence"/>
</dbReference>
<comment type="caution">
    <text evidence="9">The sequence shown here is derived from an EMBL/GenBank/DDBJ whole genome shotgun (WGS) entry which is preliminary data.</text>
</comment>
<evidence type="ECO:0000256" key="6">
    <source>
        <dbReference type="ARBA" id="ARBA00023136"/>
    </source>
</evidence>
<keyword evidence="10" id="KW-1185">Reference proteome</keyword>
<dbReference type="SUPFAM" id="SSF56935">
    <property type="entry name" value="Porins"/>
    <property type="match status" value="1"/>
</dbReference>
<dbReference type="Pfam" id="PF03349">
    <property type="entry name" value="Toluene_X"/>
    <property type="match status" value="1"/>
</dbReference>
<dbReference type="PANTHER" id="PTHR35093:SF8">
    <property type="entry name" value="OUTER MEMBRANE PROTEIN NMB0088-RELATED"/>
    <property type="match status" value="1"/>
</dbReference>
<dbReference type="AlphaFoldDB" id="A0A848G567"/>
<name>A0A848G567_9RHOO</name>
<evidence type="ECO:0000256" key="3">
    <source>
        <dbReference type="ARBA" id="ARBA00022452"/>
    </source>
</evidence>
<evidence type="ECO:0000256" key="4">
    <source>
        <dbReference type="ARBA" id="ARBA00022692"/>
    </source>
</evidence>
<keyword evidence="7" id="KW-0998">Cell outer membrane</keyword>
<comment type="subcellular location">
    <subcellularLocation>
        <location evidence="1">Cell outer membrane</location>
        <topology evidence="1">Multi-pass membrane protein</topology>
    </subcellularLocation>
</comment>
<keyword evidence="3" id="KW-1134">Transmembrane beta strand</keyword>
<proteinExistence type="inferred from homology"/>
<dbReference type="InterPro" id="IPR005017">
    <property type="entry name" value="OMPP1/FadL/TodX"/>
</dbReference>
<evidence type="ECO:0000313" key="10">
    <source>
        <dbReference type="Proteomes" id="UP000580043"/>
    </source>
</evidence>